<dbReference type="AlphaFoldDB" id="A0A1B0B5A6"/>
<dbReference type="EMBL" id="JXJN01008655">
    <property type="status" value="NOT_ANNOTATED_CDS"/>
    <property type="molecule type" value="Genomic_DNA"/>
</dbReference>
<proteinExistence type="predicted"/>
<keyword evidence="3" id="KW-1185">Reference proteome</keyword>
<reference evidence="2" key="2">
    <citation type="submission" date="2020-05" db="UniProtKB">
        <authorList>
            <consortium name="EnsemblMetazoa"/>
        </authorList>
    </citation>
    <scope>IDENTIFICATION</scope>
    <source>
        <strain evidence="2">IAEA</strain>
    </source>
</reference>
<reference evidence="3" key="1">
    <citation type="submission" date="2015-01" db="EMBL/GenBank/DDBJ databases">
        <authorList>
            <person name="Aksoy S."/>
            <person name="Warren W."/>
            <person name="Wilson R.K."/>
        </authorList>
    </citation>
    <scope>NUCLEOTIDE SEQUENCE [LARGE SCALE GENOMIC DNA]</scope>
    <source>
        <strain evidence="3">IAEA</strain>
    </source>
</reference>
<organism evidence="2 3">
    <name type="scientific">Glossina palpalis gambiensis</name>
    <dbReference type="NCBI Taxonomy" id="67801"/>
    <lineage>
        <taxon>Eukaryota</taxon>
        <taxon>Metazoa</taxon>
        <taxon>Ecdysozoa</taxon>
        <taxon>Arthropoda</taxon>
        <taxon>Hexapoda</taxon>
        <taxon>Insecta</taxon>
        <taxon>Pterygota</taxon>
        <taxon>Neoptera</taxon>
        <taxon>Endopterygota</taxon>
        <taxon>Diptera</taxon>
        <taxon>Brachycera</taxon>
        <taxon>Muscomorpha</taxon>
        <taxon>Hippoboscoidea</taxon>
        <taxon>Glossinidae</taxon>
        <taxon>Glossina</taxon>
    </lineage>
</organism>
<accession>A0A1B0B5A6</accession>
<protein>
    <submittedName>
        <fullName evidence="2">Uncharacterized protein</fullName>
    </submittedName>
</protein>
<sequence length="82" mass="9628">NQKTLRFVKVIREIFSLRVNRNFRIFKFIVTHYPFVPTTHAHASKKASQSDRYNAVLVSLYFCNNCLPSALLLTSIYNNYNN</sequence>
<keyword evidence="1" id="KW-0812">Transmembrane</keyword>
<keyword evidence="1" id="KW-0472">Membrane</keyword>
<keyword evidence="1" id="KW-1133">Transmembrane helix</keyword>
<dbReference type="Proteomes" id="UP000092460">
    <property type="component" value="Unassembled WGS sequence"/>
</dbReference>
<evidence type="ECO:0000313" key="3">
    <source>
        <dbReference type="Proteomes" id="UP000092460"/>
    </source>
</evidence>
<feature type="transmembrane region" description="Helical" evidence="1">
    <location>
        <begin position="55"/>
        <end position="77"/>
    </location>
</feature>
<dbReference type="VEuPathDB" id="VectorBase:GPPI019357"/>
<evidence type="ECO:0000313" key="2">
    <source>
        <dbReference type="EnsemblMetazoa" id="GPPI019357-PA"/>
    </source>
</evidence>
<evidence type="ECO:0000256" key="1">
    <source>
        <dbReference type="SAM" id="Phobius"/>
    </source>
</evidence>
<name>A0A1B0B5A6_9MUSC</name>
<dbReference type="EnsemblMetazoa" id="GPPI019357-RA">
    <property type="protein sequence ID" value="GPPI019357-PA"/>
    <property type="gene ID" value="GPPI019357"/>
</dbReference>